<proteinExistence type="predicted"/>
<protein>
    <submittedName>
        <fullName evidence="5">TetR family transcriptional regulator</fullName>
    </submittedName>
</protein>
<dbReference type="InterPro" id="IPR009057">
    <property type="entry name" value="Homeodomain-like_sf"/>
</dbReference>
<organism evidence="5">
    <name type="scientific">Streptomyces sp. gb1(2016)</name>
    <dbReference type="NCBI Taxonomy" id="1828321"/>
    <lineage>
        <taxon>Bacteria</taxon>
        <taxon>Bacillati</taxon>
        <taxon>Actinomycetota</taxon>
        <taxon>Actinomycetes</taxon>
        <taxon>Kitasatosporales</taxon>
        <taxon>Streptomycetaceae</taxon>
        <taxon>Streptomyces</taxon>
    </lineage>
</organism>
<dbReference type="PROSITE" id="PS50977">
    <property type="entry name" value="HTH_TETR_2"/>
    <property type="match status" value="1"/>
</dbReference>
<evidence type="ECO:0000259" key="4">
    <source>
        <dbReference type="PROSITE" id="PS50977"/>
    </source>
</evidence>
<dbReference type="InterPro" id="IPR041583">
    <property type="entry name" value="TetR_C_31"/>
</dbReference>
<dbReference type="RefSeq" id="WP_147985681.1">
    <property type="nucleotide sequence ID" value="NZ_RDBM01000037.1"/>
</dbReference>
<feature type="compositionally biased region" description="Low complexity" evidence="3">
    <location>
        <begin position="9"/>
        <end position="55"/>
    </location>
</feature>
<sequence>MPTRSTPPRSGTAPSGAARSGAARSGAAPSRAARSGPDRTAPAQSAPEARPAAPSRAGLIADAALALLAERGMRGLTHRAVDERAGLPQGSTSNHARTREALLETAVRRLAELEARVLAPGELLTSSDPEGAAAGLARALHRYLTGSTDLLVCRYELALEATRRPALRTFYDEAGRRFREPLVALMTAAGSAEPERHALSVVAWAEGMMFACAVGSYHRAVPTEQELRTGCAELLRGMLGTRAG</sequence>
<dbReference type="Pfam" id="PF17940">
    <property type="entry name" value="TetR_C_31"/>
    <property type="match status" value="1"/>
</dbReference>
<gene>
    <name evidence="5" type="ORF">EAO74_34920</name>
</gene>
<accession>A0A652KP81</accession>
<comment type="caution">
    <text evidence="5">The sequence shown here is derived from an EMBL/GenBank/DDBJ whole genome shotgun (WGS) entry which is preliminary data.</text>
</comment>
<feature type="region of interest" description="Disordered" evidence="3">
    <location>
        <begin position="1"/>
        <end position="55"/>
    </location>
</feature>
<evidence type="ECO:0000256" key="1">
    <source>
        <dbReference type="ARBA" id="ARBA00023125"/>
    </source>
</evidence>
<dbReference type="Gene3D" id="1.10.357.10">
    <property type="entry name" value="Tetracycline Repressor, domain 2"/>
    <property type="match status" value="1"/>
</dbReference>
<evidence type="ECO:0000256" key="2">
    <source>
        <dbReference type="PROSITE-ProRule" id="PRU00335"/>
    </source>
</evidence>
<reference evidence="5" key="1">
    <citation type="submission" date="2018-10" db="EMBL/GenBank/DDBJ databases">
        <authorList>
            <person name="Hariharan J."/>
            <person name="Choudoir M.J."/>
            <person name="Diebold P."/>
            <person name="Panke-Buisse K."/>
            <person name="Campbell A.N."/>
            <person name="Buckley D.H."/>
        </authorList>
    </citation>
    <scope>NUCLEOTIDE SEQUENCE</scope>
    <source>
        <strain evidence="5">Gb1</strain>
    </source>
</reference>
<dbReference type="Pfam" id="PF00440">
    <property type="entry name" value="TetR_N"/>
    <property type="match status" value="1"/>
</dbReference>
<feature type="DNA-binding region" description="H-T-H motif" evidence="2">
    <location>
        <begin position="77"/>
        <end position="96"/>
    </location>
</feature>
<dbReference type="InterPro" id="IPR001647">
    <property type="entry name" value="HTH_TetR"/>
</dbReference>
<keyword evidence="1 2" id="KW-0238">DNA-binding</keyword>
<evidence type="ECO:0000313" key="5">
    <source>
        <dbReference type="EMBL" id="TXS25462.1"/>
    </source>
</evidence>
<feature type="domain" description="HTH tetR-type" evidence="4">
    <location>
        <begin position="54"/>
        <end position="114"/>
    </location>
</feature>
<dbReference type="GO" id="GO:0003677">
    <property type="term" value="F:DNA binding"/>
    <property type="evidence" value="ECO:0007669"/>
    <property type="project" value="UniProtKB-UniRule"/>
</dbReference>
<dbReference type="AlphaFoldDB" id="A0A652KP81"/>
<dbReference type="SUPFAM" id="SSF46689">
    <property type="entry name" value="Homeodomain-like"/>
    <property type="match status" value="1"/>
</dbReference>
<name>A0A652KP81_9ACTN</name>
<evidence type="ECO:0000256" key="3">
    <source>
        <dbReference type="SAM" id="MobiDB-lite"/>
    </source>
</evidence>
<dbReference type="EMBL" id="RDBM01000037">
    <property type="protein sequence ID" value="TXS25462.1"/>
    <property type="molecule type" value="Genomic_DNA"/>
</dbReference>